<keyword evidence="6 17" id="KW-0812">Transmembrane</keyword>
<evidence type="ECO:0000256" key="5">
    <source>
        <dbReference type="ARBA" id="ARBA00022679"/>
    </source>
</evidence>
<comment type="pathway">
    <text evidence="2">Protein modification; protein glycosylation.</text>
</comment>
<dbReference type="PANTHER" id="PTHR45941">
    <property type="entry name" value="ALPHA-N-ACETYLGALACTOSAMINIDE ALPHA-2,6-SIALYLTRANSFERASE 2-LIKE-RELATED"/>
    <property type="match status" value="1"/>
</dbReference>
<dbReference type="GO" id="GO:0009312">
    <property type="term" value="P:oligosaccharide biosynthetic process"/>
    <property type="evidence" value="ECO:0007669"/>
    <property type="project" value="TreeGrafter"/>
</dbReference>
<keyword evidence="8 17" id="KW-1133">Transmembrane helix</keyword>
<sequence>MPTTKFLRLALAIFLCVILYAFIWDLLSSQQFGNKRKNSFEKSEVKLTGLFKWKEVTMGHNPNIIMMGGGTGQNTGTRQMTDSKAGSVAGMEQTHQHFINSNNNIDDMQKHISIKTNITEDIVKTIQTNDKFAKIVTSKVTKAKITPMKPLNGKDFKKLPMWDFEDVYLKDPQPRKTTCQQSIRNSENPEFKKAFIPNIRLFMNREDLNISEWNRLAHFNNPFGFMGYKYTEVKKVVDLIPKLADYQLLPVPEAEKQGCIRCAVVATGGILNGSKMGKEIDSHDYVFRMNGAVIKGYEEDVGSKTSVYVHTAHSMVSVHYTLKKFGFKNIPNDKGIKYVLIPEGLRDFHWLQGLLNKTEVTGSSYRHMRPLKYYAGQFDYNRFYVLHPDFLRYVRNRFMKSKQLQGGYWKMYRPTNGAFTLFLALHTCDTVDAYGFITSEHSKYPNYYYERFSKTRVIFYINHDYNLEIKTWKKLHDSNIMRLYQRKDNTEKNGN</sequence>
<keyword evidence="11" id="KW-1015">Disulfide bond</keyword>
<name>A0A8T3DKU7_9TELE</name>
<reference evidence="18" key="1">
    <citation type="submission" date="2021-01" db="EMBL/GenBank/DDBJ databases">
        <authorList>
            <person name="Zahm M."/>
            <person name="Roques C."/>
            <person name="Cabau C."/>
            <person name="Klopp C."/>
            <person name="Donnadieu C."/>
            <person name="Jouanno E."/>
            <person name="Lampietro C."/>
            <person name="Louis A."/>
            <person name="Herpin A."/>
            <person name="Echchiki A."/>
            <person name="Berthelot C."/>
            <person name="Parey E."/>
            <person name="Roest-Crollius H."/>
            <person name="Braasch I."/>
            <person name="Postlethwait J."/>
            <person name="Bobe J."/>
            <person name="Montfort J."/>
            <person name="Bouchez O."/>
            <person name="Begum T."/>
            <person name="Mejri S."/>
            <person name="Adams A."/>
            <person name="Chen W.-J."/>
            <person name="Guiguen Y."/>
        </authorList>
    </citation>
    <scope>NUCLEOTIDE SEQUENCE</scope>
    <source>
        <tissue evidence="18">Blood</tissue>
    </source>
</reference>
<evidence type="ECO:0000256" key="4">
    <source>
        <dbReference type="ARBA" id="ARBA00022676"/>
    </source>
</evidence>
<evidence type="ECO:0000313" key="18">
    <source>
        <dbReference type="EMBL" id="KAI1896666.1"/>
    </source>
</evidence>
<evidence type="ECO:0000256" key="16">
    <source>
        <dbReference type="ARBA" id="ARBA00052285"/>
    </source>
</evidence>
<evidence type="ECO:0000256" key="3">
    <source>
        <dbReference type="ARBA" id="ARBA00006003"/>
    </source>
</evidence>
<dbReference type="GO" id="GO:0000139">
    <property type="term" value="C:Golgi membrane"/>
    <property type="evidence" value="ECO:0007669"/>
    <property type="project" value="UniProtKB-SubCell"/>
</dbReference>
<organism evidence="18 19">
    <name type="scientific">Albula goreensis</name>
    <dbReference type="NCBI Taxonomy" id="1534307"/>
    <lineage>
        <taxon>Eukaryota</taxon>
        <taxon>Metazoa</taxon>
        <taxon>Chordata</taxon>
        <taxon>Craniata</taxon>
        <taxon>Vertebrata</taxon>
        <taxon>Euteleostomi</taxon>
        <taxon>Actinopterygii</taxon>
        <taxon>Neopterygii</taxon>
        <taxon>Teleostei</taxon>
        <taxon>Albuliformes</taxon>
        <taxon>Albulidae</taxon>
        <taxon>Albula</taxon>
    </lineage>
</organism>
<feature type="transmembrane region" description="Helical" evidence="17">
    <location>
        <begin position="6"/>
        <end position="27"/>
    </location>
</feature>
<comment type="subcellular location">
    <subcellularLocation>
        <location evidence="1">Golgi apparatus membrane</location>
        <topology evidence="1">Single-pass type II membrane protein</topology>
    </subcellularLocation>
</comment>
<dbReference type="EC" id="2.4.3.3" evidence="14"/>
<evidence type="ECO:0000256" key="2">
    <source>
        <dbReference type="ARBA" id="ARBA00004922"/>
    </source>
</evidence>
<evidence type="ECO:0000256" key="14">
    <source>
        <dbReference type="ARBA" id="ARBA00039109"/>
    </source>
</evidence>
<protein>
    <recommendedName>
        <fullName evidence="14">alpha-N-acetylgalactosaminide alpha-2,6-sialyltransferase</fullName>
        <ecNumber evidence="14">2.4.3.3</ecNumber>
    </recommendedName>
</protein>
<dbReference type="InterPro" id="IPR001675">
    <property type="entry name" value="Glyco_trans_29"/>
</dbReference>
<keyword evidence="7" id="KW-0735">Signal-anchor</keyword>
<keyword evidence="10 17" id="KW-0472">Membrane</keyword>
<evidence type="ECO:0000256" key="11">
    <source>
        <dbReference type="ARBA" id="ARBA00023157"/>
    </source>
</evidence>
<dbReference type="InterPro" id="IPR038578">
    <property type="entry name" value="GT29-like_sf"/>
</dbReference>
<evidence type="ECO:0000256" key="1">
    <source>
        <dbReference type="ARBA" id="ARBA00004323"/>
    </source>
</evidence>
<keyword evidence="5" id="KW-0808">Transferase</keyword>
<evidence type="ECO:0000256" key="9">
    <source>
        <dbReference type="ARBA" id="ARBA00023034"/>
    </source>
</evidence>
<comment type="similarity">
    <text evidence="3">Belongs to the glycosyltransferase 29 family.</text>
</comment>
<dbReference type="GO" id="GO:0001665">
    <property type="term" value="F:alpha-N-acetylgalactosaminide alpha-2,6-sialyltransferase activity"/>
    <property type="evidence" value="ECO:0007669"/>
    <property type="project" value="UniProtKB-EC"/>
</dbReference>
<accession>A0A8T3DKU7</accession>
<evidence type="ECO:0000256" key="10">
    <source>
        <dbReference type="ARBA" id="ARBA00023136"/>
    </source>
</evidence>
<dbReference type="Pfam" id="PF00777">
    <property type="entry name" value="Glyco_transf_29"/>
    <property type="match status" value="1"/>
</dbReference>
<keyword evidence="19" id="KW-1185">Reference proteome</keyword>
<evidence type="ECO:0000256" key="6">
    <source>
        <dbReference type="ARBA" id="ARBA00022692"/>
    </source>
</evidence>
<dbReference type="Proteomes" id="UP000829720">
    <property type="component" value="Unassembled WGS sequence"/>
</dbReference>
<comment type="catalytic activity">
    <reaction evidence="16">
        <text>a 3-O-[N-acetyl-alpha-D-galactosaminyl]-L-threonyl-[protein] + CMP-N-acetyl-beta-neuraminate = a 3-O-[N-acetyl-alpha-neuraminosyl-(2-&gt;6)-N-acetyl-alpha-D-galactosaminyl]-L-threonyl-[protein] + CMP + H(+)</text>
        <dbReference type="Rhea" id="RHEA:81643"/>
        <dbReference type="Rhea" id="RHEA-COMP:11689"/>
        <dbReference type="Rhea" id="RHEA-COMP:19720"/>
        <dbReference type="ChEBI" id="CHEBI:15378"/>
        <dbReference type="ChEBI" id="CHEBI:57812"/>
        <dbReference type="ChEBI" id="CHEBI:60377"/>
        <dbReference type="ChEBI" id="CHEBI:87075"/>
        <dbReference type="ChEBI" id="CHEBI:231970"/>
    </reaction>
    <physiologicalReaction direction="left-to-right" evidence="16">
        <dbReference type="Rhea" id="RHEA:81644"/>
    </physiologicalReaction>
</comment>
<comment type="catalytic activity">
    <reaction evidence="15">
        <text>a 3-O-[N-acetyl-alpha-neuraminyl-(2-&gt;3)-beta-D-galactosyl-(1-&gt;3)-N-acetyl-alpha-D-galactosaminyl]-L-threonyl-[protein] + CMP-N-acetyl-beta-neuraminate = a 3-O-{alpha-Neu5Ac-(2-&gt;3)-beta-D-Gal-(1-&gt;3)-[alpha-Neu5Ac-(2-&gt;6)]-alpha-D-GalNAc}-L-threonyl-[protein] + CMP + H(+)</text>
        <dbReference type="Rhea" id="RHEA:81659"/>
        <dbReference type="Rhea" id="RHEA-COMP:14417"/>
        <dbReference type="Rhea" id="RHEA-COMP:16763"/>
        <dbReference type="ChEBI" id="CHEBI:15378"/>
        <dbReference type="ChEBI" id="CHEBI:57812"/>
        <dbReference type="ChEBI" id="CHEBI:60377"/>
        <dbReference type="ChEBI" id="CHEBI:139598"/>
        <dbReference type="ChEBI" id="CHEBI:156398"/>
    </reaction>
    <physiologicalReaction direction="left-to-right" evidence="15">
        <dbReference type="Rhea" id="RHEA:81660"/>
    </physiologicalReaction>
</comment>
<evidence type="ECO:0000313" key="19">
    <source>
        <dbReference type="Proteomes" id="UP000829720"/>
    </source>
</evidence>
<evidence type="ECO:0000256" key="8">
    <source>
        <dbReference type="ARBA" id="ARBA00022989"/>
    </source>
</evidence>
<evidence type="ECO:0000256" key="12">
    <source>
        <dbReference type="ARBA" id="ARBA00023180"/>
    </source>
</evidence>
<evidence type="ECO:0000256" key="15">
    <source>
        <dbReference type="ARBA" id="ARBA00050664"/>
    </source>
</evidence>
<keyword evidence="4" id="KW-0328">Glycosyltransferase</keyword>
<dbReference type="Gene3D" id="3.90.1480.20">
    <property type="entry name" value="Glycosyl transferase family 29"/>
    <property type="match status" value="1"/>
</dbReference>
<keyword evidence="9" id="KW-0333">Golgi apparatus</keyword>
<proteinExistence type="inferred from homology"/>
<dbReference type="FunFam" id="3.90.1480.20:FF:000015">
    <property type="entry name" value="Lactosylceramide alpha-2,3-sialyltransferase"/>
    <property type="match status" value="1"/>
</dbReference>
<keyword evidence="12" id="KW-0325">Glycoprotein</keyword>
<dbReference type="AlphaFoldDB" id="A0A8T3DKU7"/>
<evidence type="ECO:0000256" key="7">
    <source>
        <dbReference type="ARBA" id="ARBA00022968"/>
    </source>
</evidence>
<gene>
    <name evidence="18" type="ORF">AGOR_G00097110</name>
</gene>
<dbReference type="EMBL" id="JAERUA010000008">
    <property type="protein sequence ID" value="KAI1896666.1"/>
    <property type="molecule type" value="Genomic_DNA"/>
</dbReference>
<comment type="caution">
    <text evidence="18">The sequence shown here is derived from an EMBL/GenBank/DDBJ whole genome shotgun (WGS) entry which is preliminary data.</text>
</comment>
<comment type="catalytic activity">
    <reaction evidence="13">
        <text>a beta-D-galactosyl-(1-&gt;3)-N-acetyl-alpha-D-galactosaminyl derivative + CMP-N-acetyl-beta-neuraminate = a beta-D-galactosyl-(1-&gt;3)-[N-acetyl-alpha-neuraminyl-(2-&gt;6)]-N-acetyl-alpha-D-galactosaminyl derivative + CMP + H(+)</text>
        <dbReference type="Rhea" id="RHEA:11136"/>
        <dbReference type="ChEBI" id="CHEBI:15378"/>
        <dbReference type="ChEBI" id="CHEBI:57812"/>
        <dbReference type="ChEBI" id="CHEBI:60377"/>
        <dbReference type="ChEBI" id="CHEBI:133470"/>
        <dbReference type="ChEBI" id="CHEBI:140764"/>
        <dbReference type="EC" id="2.4.3.3"/>
    </reaction>
    <physiologicalReaction direction="left-to-right" evidence="13">
        <dbReference type="Rhea" id="RHEA:11137"/>
    </physiologicalReaction>
</comment>
<dbReference type="OrthoDB" id="10264956at2759"/>
<evidence type="ECO:0000256" key="17">
    <source>
        <dbReference type="SAM" id="Phobius"/>
    </source>
</evidence>
<evidence type="ECO:0000256" key="13">
    <source>
        <dbReference type="ARBA" id="ARBA00036348"/>
    </source>
</evidence>
<dbReference type="PANTHER" id="PTHR45941:SF1">
    <property type="entry name" value="ALPHA-N-ACETYLGALACTOSAMINIDE ALPHA-2,6-SIALYLTRANSFERASE 1"/>
    <property type="match status" value="1"/>
</dbReference>